<accession>A0A7C2B7Z8</accession>
<proteinExistence type="predicted"/>
<organism evidence="2">
    <name type="scientific">Thermomicrobium roseum</name>
    <dbReference type="NCBI Taxonomy" id="500"/>
    <lineage>
        <taxon>Bacteria</taxon>
        <taxon>Pseudomonadati</taxon>
        <taxon>Thermomicrobiota</taxon>
        <taxon>Thermomicrobia</taxon>
        <taxon>Thermomicrobiales</taxon>
        <taxon>Thermomicrobiaceae</taxon>
        <taxon>Thermomicrobium</taxon>
    </lineage>
</organism>
<dbReference type="Gene3D" id="3.40.30.10">
    <property type="entry name" value="Glutaredoxin"/>
    <property type="match status" value="1"/>
</dbReference>
<protein>
    <submittedName>
        <fullName evidence="2">Glutaredoxin</fullName>
    </submittedName>
</protein>
<reference evidence="2" key="1">
    <citation type="journal article" date="2020" name="mSystems">
        <title>Genome- and Community-Level Interaction Insights into Carbon Utilization and Element Cycling Functions of Hydrothermarchaeota in Hydrothermal Sediment.</title>
        <authorList>
            <person name="Zhou Z."/>
            <person name="Liu Y."/>
            <person name="Xu W."/>
            <person name="Pan J."/>
            <person name="Luo Z.H."/>
            <person name="Li M."/>
        </authorList>
    </citation>
    <scope>NUCLEOTIDE SEQUENCE [LARGE SCALE GENOMIC DNA]</scope>
    <source>
        <strain evidence="2">SpSt-222</strain>
    </source>
</reference>
<dbReference type="AlphaFoldDB" id="A0A7C2B7Z8"/>
<comment type="caution">
    <text evidence="2">The sequence shown here is derived from an EMBL/GenBank/DDBJ whole genome shotgun (WGS) entry which is preliminary data.</text>
</comment>
<evidence type="ECO:0000313" key="2">
    <source>
        <dbReference type="EMBL" id="HEF66041.1"/>
    </source>
</evidence>
<dbReference type="NCBIfam" id="NF041212">
    <property type="entry name" value="Uxx_star"/>
    <property type="match status" value="1"/>
</dbReference>
<dbReference type="EMBL" id="DSJL01000011">
    <property type="protein sequence ID" value="HEF66041.1"/>
    <property type="molecule type" value="Genomic_DNA"/>
</dbReference>
<dbReference type="InterPro" id="IPR036249">
    <property type="entry name" value="Thioredoxin-like_sf"/>
</dbReference>
<feature type="domain" description="Glutaredoxin" evidence="1">
    <location>
        <begin position="5"/>
        <end position="64"/>
    </location>
</feature>
<gene>
    <name evidence="2" type="ORF">ENP47_10670</name>
</gene>
<name>A0A7C2B7Z8_THERO</name>
<sequence length="75" mass="8699">MARLELYGTRWCPYTAEVREDLEWRGIAFVEYDVELDAAARERLLRLTGGRRAVPVLVEDGQVIRIGWQGRVCTF</sequence>
<dbReference type="PROSITE" id="PS51354">
    <property type="entry name" value="GLUTAREDOXIN_2"/>
    <property type="match status" value="1"/>
</dbReference>
<dbReference type="SUPFAM" id="SSF52833">
    <property type="entry name" value="Thioredoxin-like"/>
    <property type="match status" value="1"/>
</dbReference>
<dbReference type="CDD" id="cd02976">
    <property type="entry name" value="NrdH"/>
    <property type="match status" value="1"/>
</dbReference>
<evidence type="ECO:0000259" key="1">
    <source>
        <dbReference type="Pfam" id="PF00462"/>
    </source>
</evidence>
<dbReference type="Pfam" id="PF00462">
    <property type="entry name" value="Glutaredoxin"/>
    <property type="match status" value="1"/>
</dbReference>
<dbReference type="InterPro" id="IPR002109">
    <property type="entry name" value="Glutaredoxin"/>
</dbReference>